<feature type="transmembrane region" description="Helical" evidence="3">
    <location>
        <begin position="215"/>
        <end position="235"/>
    </location>
</feature>
<feature type="transmembrane region" description="Helical" evidence="3">
    <location>
        <begin position="349"/>
        <end position="369"/>
    </location>
</feature>
<feature type="transmembrane region" description="Helical" evidence="3">
    <location>
        <begin position="97"/>
        <end position="116"/>
    </location>
</feature>
<comment type="subcellular location">
    <subcellularLocation>
        <location evidence="1">Membrane</location>
        <topology evidence="1">Multi-pass membrane protein</topology>
    </subcellularLocation>
</comment>
<dbReference type="InterPro" id="IPR050327">
    <property type="entry name" value="Proton-linked_MCT"/>
</dbReference>
<dbReference type="SUPFAM" id="SSF103473">
    <property type="entry name" value="MFS general substrate transporter"/>
    <property type="match status" value="1"/>
</dbReference>
<evidence type="ECO:0000259" key="4">
    <source>
        <dbReference type="PROSITE" id="PS50850"/>
    </source>
</evidence>
<dbReference type="EMBL" id="LCZI01001346">
    <property type="protein sequence ID" value="KKZ61124.1"/>
    <property type="molecule type" value="Genomic_DNA"/>
</dbReference>
<keyword evidence="3" id="KW-1133">Transmembrane helix</keyword>
<dbReference type="InterPro" id="IPR020846">
    <property type="entry name" value="MFS_dom"/>
</dbReference>
<dbReference type="Gene3D" id="1.20.1250.20">
    <property type="entry name" value="MFS general substrate transporter like domains"/>
    <property type="match status" value="2"/>
</dbReference>
<dbReference type="InterPro" id="IPR036259">
    <property type="entry name" value="MFS_trans_sf"/>
</dbReference>
<proteinExistence type="inferred from homology"/>
<dbReference type="PANTHER" id="PTHR11360:SF130">
    <property type="entry name" value="MAJOR FACILITATOR SUPERFAMILY (MFS) PROFILE DOMAIN-CONTAINING PROTEIN-RELATED"/>
    <property type="match status" value="1"/>
</dbReference>
<reference evidence="6" key="1">
    <citation type="journal article" date="2015" name="PLoS Genet.">
        <title>The dynamic genome and transcriptome of the human fungal pathogen Blastomyces and close relative Emmonsia.</title>
        <authorList>
            <person name="Munoz J.F."/>
            <person name="Gauthier G.M."/>
            <person name="Desjardins C.A."/>
            <person name="Gallo J.E."/>
            <person name="Holder J."/>
            <person name="Sullivan T.D."/>
            <person name="Marty A.J."/>
            <person name="Carmen J.C."/>
            <person name="Chen Z."/>
            <person name="Ding L."/>
            <person name="Gujja S."/>
            <person name="Magrini V."/>
            <person name="Misas E."/>
            <person name="Mitreva M."/>
            <person name="Priest M."/>
            <person name="Saif S."/>
            <person name="Whiston E.A."/>
            <person name="Young S."/>
            <person name="Zeng Q."/>
            <person name="Goldman W.E."/>
            <person name="Mardis E.R."/>
            <person name="Taylor J.W."/>
            <person name="McEwen J.G."/>
            <person name="Clay O.K."/>
            <person name="Klein B.S."/>
            <person name="Cuomo C.A."/>
        </authorList>
    </citation>
    <scope>NUCLEOTIDE SEQUENCE [LARGE SCALE GENOMIC DNA]</scope>
    <source>
        <strain evidence="6">UAMH 3008</strain>
    </source>
</reference>
<feature type="transmembrane region" description="Helical" evidence="3">
    <location>
        <begin position="381"/>
        <end position="403"/>
    </location>
</feature>
<protein>
    <recommendedName>
        <fullName evidence="4">Major facilitator superfamily (MFS) profile domain-containing protein</fullName>
    </recommendedName>
</protein>
<feature type="transmembrane region" description="Helical" evidence="3">
    <location>
        <begin position="183"/>
        <end position="203"/>
    </location>
</feature>
<keyword evidence="3" id="KW-0812">Transmembrane</keyword>
<feature type="transmembrane region" description="Helical" evidence="3">
    <location>
        <begin position="319"/>
        <end position="343"/>
    </location>
</feature>
<feature type="transmembrane region" description="Helical" evidence="3">
    <location>
        <begin position="415"/>
        <end position="438"/>
    </location>
</feature>
<evidence type="ECO:0000256" key="2">
    <source>
        <dbReference type="ARBA" id="ARBA00006727"/>
    </source>
</evidence>
<dbReference type="GO" id="GO:0016020">
    <property type="term" value="C:membrane"/>
    <property type="evidence" value="ECO:0007669"/>
    <property type="project" value="UniProtKB-SubCell"/>
</dbReference>
<dbReference type="InterPro" id="IPR011701">
    <property type="entry name" value="MFS"/>
</dbReference>
<dbReference type="PANTHER" id="PTHR11360">
    <property type="entry name" value="MONOCARBOXYLATE TRANSPORTER"/>
    <property type="match status" value="1"/>
</dbReference>
<evidence type="ECO:0000313" key="5">
    <source>
        <dbReference type="EMBL" id="KKZ61124.1"/>
    </source>
</evidence>
<dbReference type="AlphaFoldDB" id="A0A0G2IZ44"/>
<name>A0A0G2IZ44_9EURO</name>
<accession>A0A0G2IZ44</accession>
<evidence type="ECO:0000313" key="6">
    <source>
        <dbReference type="Proteomes" id="UP000034164"/>
    </source>
</evidence>
<dbReference type="Pfam" id="PF07690">
    <property type="entry name" value="MFS_1"/>
    <property type="match status" value="1"/>
</dbReference>
<feature type="domain" description="Major facilitator superfamily (MFS) profile" evidence="4">
    <location>
        <begin position="58"/>
        <end position="446"/>
    </location>
</feature>
<dbReference type="GO" id="GO:0022857">
    <property type="term" value="F:transmembrane transporter activity"/>
    <property type="evidence" value="ECO:0007669"/>
    <property type="project" value="InterPro"/>
</dbReference>
<feature type="transmembrane region" description="Helical" evidence="3">
    <location>
        <begin position="256"/>
        <end position="279"/>
    </location>
</feature>
<dbReference type="OrthoDB" id="6509908at2759"/>
<evidence type="ECO:0000256" key="3">
    <source>
        <dbReference type="SAM" id="Phobius"/>
    </source>
</evidence>
<dbReference type="PROSITE" id="PS50850">
    <property type="entry name" value="MFS"/>
    <property type="match status" value="1"/>
</dbReference>
<feature type="transmembrane region" description="Helical" evidence="3">
    <location>
        <begin position="123"/>
        <end position="142"/>
    </location>
</feature>
<organism evidence="5 6">
    <name type="scientific">[Emmonsia] crescens</name>
    <dbReference type="NCBI Taxonomy" id="73230"/>
    <lineage>
        <taxon>Eukaryota</taxon>
        <taxon>Fungi</taxon>
        <taxon>Dikarya</taxon>
        <taxon>Ascomycota</taxon>
        <taxon>Pezizomycotina</taxon>
        <taxon>Eurotiomycetes</taxon>
        <taxon>Eurotiomycetidae</taxon>
        <taxon>Onygenales</taxon>
        <taxon>Ajellomycetaceae</taxon>
        <taxon>Emergomyces</taxon>
    </lineage>
</organism>
<dbReference type="VEuPathDB" id="FungiDB:EMCG_04269"/>
<feature type="transmembrane region" description="Helical" evidence="3">
    <location>
        <begin position="62"/>
        <end position="85"/>
    </location>
</feature>
<evidence type="ECO:0000256" key="1">
    <source>
        <dbReference type="ARBA" id="ARBA00004141"/>
    </source>
</evidence>
<comment type="similarity">
    <text evidence="2">Belongs to the major facilitator superfamily. Monocarboxylate porter (TC 2.A.1.13) family.</text>
</comment>
<dbReference type="Proteomes" id="UP000034164">
    <property type="component" value="Unassembled WGS sequence"/>
</dbReference>
<sequence length="448" mass="48272">MHLDVPAFAGPKANSTAKLAECTPFEQPHPHLTSPCSKQSLAPTRDVPGPPPDGGLRACVQVLIAHLVIFNTWGFANSFGVFQSYYSSALDRSRSDISWIGSTQIFLVYFVGAFSGRATDAGYCRTVLISGLSMQLIGVFTTSVSQQYWQLFVAQGLCQGLGNGLVFCPTISLISTYFSKKRALAIALVASGASTGGIVFPLVAQQLLPRLGFPWTLRVMGFIMLTNSLVIMSLVRVRLPPRESGRFFELSAFRELPYSLFCIGSFLIIWAVYFAYYYISIFSQNIIGVSLSTSFTILLIMNAVGIPGRAVPAFLADRYAGPLSIFIPVCFVAGVLLYAWAAVHDFPGLLAFCIIYGVFGAGAQGLFPASCSSLTVDLSKIGVRTGMVFSIVSIASLTGPPLAGALIERRDGDFLYAQIFGGTAFIVGGLTLVGARFAHTGLDWKRRM</sequence>
<feature type="transmembrane region" description="Helical" evidence="3">
    <location>
        <begin position="148"/>
        <end position="171"/>
    </location>
</feature>
<gene>
    <name evidence="5" type="ORF">EMCG_04269</name>
</gene>
<keyword evidence="3" id="KW-0472">Membrane</keyword>
<comment type="caution">
    <text evidence="5">The sequence shown here is derived from an EMBL/GenBank/DDBJ whole genome shotgun (WGS) entry which is preliminary data.</text>
</comment>
<feature type="transmembrane region" description="Helical" evidence="3">
    <location>
        <begin position="285"/>
        <end position="307"/>
    </location>
</feature>